<evidence type="ECO:0000256" key="8">
    <source>
        <dbReference type="RuleBase" id="RU362026"/>
    </source>
</evidence>
<evidence type="ECO:0000259" key="9">
    <source>
        <dbReference type="Pfam" id="PF01555"/>
    </source>
</evidence>
<protein>
    <recommendedName>
        <fullName evidence="8">Methyltransferase</fullName>
        <ecNumber evidence="8">2.1.1.-</ecNumber>
    </recommendedName>
</protein>
<comment type="caution">
    <text evidence="10">The sequence shown here is derived from an EMBL/GenBank/DDBJ whole genome shotgun (WGS) entry which is preliminary data.</text>
</comment>
<dbReference type="EMBL" id="LACI01001836">
    <property type="protein sequence ID" value="KJU83565.1"/>
    <property type="molecule type" value="Genomic_DNA"/>
</dbReference>
<evidence type="ECO:0000256" key="1">
    <source>
        <dbReference type="ARBA" id="ARBA00010203"/>
    </source>
</evidence>
<dbReference type="GO" id="GO:0009307">
    <property type="term" value="P:DNA restriction-modification system"/>
    <property type="evidence" value="ECO:0007669"/>
    <property type="project" value="UniProtKB-KW"/>
</dbReference>
<organism evidence="10 11">
    <name type="scientific">Candidatus Magnetobacterium bavaricum</name>
    <dbReference type="NCBI Taxonomy" id="29290"/>
    <lineage>
        <taxon>Bacteria</taxon>
        <taxon>Pseudomonadati</taxon>
        <taxon>Nitrospirota</taxon>
        <taxon>Thermodesulfovibrionia</taxon>
        <taxon>Thermodesulfovibrionales</taxon>
        <taxon>Candidatus Magnetobacteriaceae</taxon>
        <taxon>Candidatus Magnetobacterium</taxon>
    </lineage>
</organism>
<evidence type="ECO:0000256" key="5">
    <source>
        <dbReference type="ARBA" id="ARBA00022747"/>
    </source>
</evidence>
<keyword evidence="2 10" id="KW-0489">Methyltransferase</keyword>
<keyword evidence="3" id="KW-0808">Transferase</keyword>
<sequence length="351" mass="40361">MNTKYLYKTKMGRAIVGDSIELLRKLHDDSVDLVITSPPFALQRQKEYGNREQNEYVNWLLLFTQEVKRVLKNTGSFVLDLGGAYQKGRPIRSLYNYRILIRMCDEQGWHLAEEFFWFNPAKLPSPIEWVNKRKIRVKDAVNTIWWLSKTDFPKANVKNVLTPYSERMKKLIENSASFYTPKKRPSGHDISSGFGLDNGGAIPSNMLQIPNTESNSQYLRYCAIMKVKGHPARFPAKLPEFFIKFLTDPNELVVDIFAGSNTTGAVAEQLNRKWLAFEINNAYLAESVFRFLPHGYPEVIEQVHAALCSSSEATMNLDELIELAEKKKIISPFNINESVLPYYDKTNDFQV</sequence>
<dbReference type="EC" id="2.1.1.-" evidence="8"/>
<dbReference type="AlphaFoldDB" id="A0A0F3GNQ0"/>
<dbReference type="InterPro" id="IPR002941">
    <property type="entry name" value="DNA_methylase_N4/N6"/>
</dbReference>
<gene>
    <name evidence="10" type="ORF">MBAV_004234</name>
</gene>
<dbReference type="Proteomes" id="UP000033423">
    <property type="component" value="Unassembled WGS sequence"/>
</dbReference>
<keyword evidence="4" id="KW-0949">S-adenosyl-L-methionine</keyword>
<dbReference type="PRINTS" id="PR00508">
    <property type="entry name" value="S21N4MTFRASE"/>
</dbReference>
<comment type="similarity">
    <text evidence="1">Belongs to the N(4)/N(6)-methyltransferase family. N(4) subfamily.</text>
</comment>
<evidence type="ECO:0000256" key="7">
    <source>
        <dbReference type="ARBA" id="ARBA00049120"/>
    </source>
</evidence>
<feature type="domain" description="DNA methylase N-4/N-6" evidence="9">
    <location>
        <begin position="31"/>
        <end position="286"/>
    </location>
</feature>
<dbReference type="Gene3D" id="3.40.50.150">
    <property type="entry name" value="Vaccinia Virus protein VP39"/>
    <property type="match status" value="1"/>
</dbReference>
<comment type="catalytic activity">
    <reaction evidence="7">
        <text>a 2'-deoxycytidine in DNA + S-adenosyl-L-methionine = an N(4)-methyl-2'-deoxycytidine in DNA + S-adenosyl-L-homocysteine + H(+)</text>
        <dbReference type="Rhea" id="RHEA:16857"/>
        <dbReference type="Rhea" id="RHEA-COMP:11369"/>
        <dbReference type="Rhea" id="RHEA-COMP:13674"/>
        <dbReference type="ChEBI" id="CHEBI:15378"/>
        <dbReference type="ChEBI" id="CHEBI:57856"/>
        <dbReference type="ChEBI" id="CHEBI:59789"/>
        <dbReference type="ChEBI" id="CHEBI:85452"/>
        <dbReference type="ChEBI" id="CHEBI:137933"/>
        <dbReference type="EC" id="2.1.1.113"/>
    </reaction>
</comment>
<dbReference type="GO" id="GO:0015667">
    <property type="term" value="F:site-specific DNA-methyltransferase (cytosine-N4-specific) activity"/>
    <property type="evidence" value="ECO:0007669"/>
    <property type="project" value="UniProtKB-EC"/>
</dbReference>
<accession>A0A0F3GNQ0</accession>
<dbReference type="SUPFAM" id="SSF53335">
    <property type="entry name" value="S-adenosyl-L-methionine-dependent methyltransferases"/>
    <property type="match status" value="1"/>
</dbReference>
<dbReference type="Pfam" id="PF01555">
    <property type="entry name" value="N6_N4_Mtase"/>
    <property type="match status" value="1"/>
</dbReference>
<evidence type="ECO:0000313" key="11">
    <source>
        <dbReference type="Proteomes" id="UP000033423"/>
    </source>
</evidence>
<evidence type="ECO:0000256" key="6">
    <source>
        <dbReference type="ARBA" id="ARBA00023125"/>
    </source>
</evidence>
<name>A0A0F3GNQ0_9BACT</name>
<dbReference type="InterPro" id="IPR001091">
    <property type="entry name" value="RM_Methyltransferase"/>
</dbReference>
<dbReference type="GO" id="GO:0003677">
    <property type="term" value="F:DNA binding"/>
    <property type="evidence" value="ECO:0007669"/>
    <property type="project" value="UniProtKB-KW"/>
</dbReference>
<keyword evidence="5" id="KW-0680">Restriction system</keyword>
<dbReference type="GO" id="GO:0032259">
    <property type="term" value="P:methylation"/>
    <property type="evidence" value="ECO:0007669"/>
    <property type="project" value="UniProtKB-KW"/>
</dbReference>
<evidence type="ECO:0000256" key="3">
    <source>
        <dbReference type="ARBA" id="ARBA00022679"/>
    </source>
</evidence>
<dbReference type="InterPro" id="IPR017985">
    <property type="entry name" value="MeTrfase_CN4_CS"/>
</dbReference>
<dbReference type="PATRIC" id="fig|29290.4.peg.5613"/>
<dbReference type="GO" id="GO:0008170">
    <property type="term" value="F:N-methyltransferase activity"/>
    <property type="evidence" value="ECO:0007669"/>
    <property type="project" value="InterPro"/>
</dbReference>
<keyword evidence="6" id="KW-0238">DNA-binding</keyword>
<evidence type="ECO:0000256" key="4">
    <source>
        <dbReference type="ARBA" id="ARBA00022691"/>
    </source>
</evidence>
<keyword evidence="11" id="KW-1185">Reference proteome</keyword>
<evidence type="ECO:0000256" key="2">
    <source>
        <dbReference type="ARBA" id="ARBA00022603"/>
    </source>
</evidence>
<evidence type="ECO:0000313" key="10">
    <source>
        <dbReference type="EMBL" id="KJU83565.1"/>
    </source>
</evidence>
<proteinExistence type="inferred from homology"/>
<reference evidence="10 11" key="1">
    <citation type="submission" date="2015-02" db="EMBL/GenBank/DDBJ databases">
        <title>Single-cell genomics of uncultivated deep-branching MTB reveals a conserved set of magnetosome genes.</title>
        <authorList>
            <person name="Kolinko S."/>
            <person name="Richter M."/>
            <person name="Glockner F.O."/>
            <person name="Brachmann A."/>
            <person name="Schuler D."/>
        </authorList>
    </citation>
    <scope>NUCLEOTIDE SEQUENCE [LARGE SCALE GENOMIC DNA]</scope>
    <source>
        <strain evidence="10">TM-1</strain>
    </source>
</reference>
<dbReference type="InterPro" id="IPR029063">
    <property type="entry name" value="SAM-dependent_MTases_sf"/>
</dbReference>
<dbReference type="PROSITE" id="PS00093">
    <property type="entry name" value="N4_MTASE"/>
    <property type="match status" value="1"/>
</dbReference>